<comment type="caution">
    <text evidence="1">The sequence shown here is derived from an EMBL/GenBank/DDBJ whole genome shotgun (WGS) entry which is preliminary data.</text>
</comment>
<protein>
    <submittedName>
        <fullName evidence="1">11138_t:CDS:1</fullName>
    </submittedName>
</protein>
<name>A0A9N9DUN7_9GLOM</name>
<feature type="non-terminal residue" evidence="1">
    <location>
        <position position="1"/>
    </location>
</feature>
<sequence length="40" mass="4619">QIQKIQSEIDTLKVQIIEITGNDEDYIPDDTNQQLSLVYP</sequence>
<reference evidence="1" key="1">
    <citation type="submission" date="2021-06" db="EMBL/GenBank/DDBJ databases">
        <authorList>
            <person name="Kallberg Y."/>
            <person name="Tangrot J."/>
            <person name="Rosling A."/>
        </authorList>
    </citation>
    <scope>NUCLEOTIDE SEQUENCE</scope>
    <source>
        <strain evidence="1">AZ414A</strain>
    </source>
</reference>
<dbReference type="AlphaFoldDB" id="A0A9N9DUN7"/>
<evidence type="ECO:0000313" key="1">
    <source>
        <dbReference type="EMBL" id="CAG8648000.1"/>
    </source>
</evidence>
<feature type="non-terminal residue" evidence="1">
    <location>
        <position position="40"/>
    </location>
</feature>
<dbReference type="Proteomes" id="UP000789706">
    <property type="component" value="Unassembled WGS sequence"/>
</dbReference>
<dbReference type="OrthoDB" id="2483548at2759"/>
<dbReference type="EMBL" id="CAJVPK010005981">
    <property type="protein sequence ID" value="CAG8648000.1"/>
    <property type="molecule type" value="Genomic_DNA"/>
</dbReference>
<organism evidence="1 2">
    <name type="scientific">Diversispora eburnea</name>
    <dbReference type="NCBI Taxonomy" id="1213867"/>
    <lineage>
        <taxon>Eukaryota</taxon>
        <taxon>Fungi</taxon>
        <taxon>Fungi incertae sedis</taxon>
        <taxon>Mucoromycota</taxon>
        <taxon>Glomeromycotina</taxon>
        <taxon>Glomeromycetes</taxon>
        <taxon>Diversisporales</taxon>
        <taxon>Diversisporaceae</taxon>
        <taxon>Diversispora</taxon>
    </lineage>
</organism>
<gene>
    <name evidence="1" type="ORF">DEBURN_LOCUS11373</name>
</gene>
<accession>A0A9N9DUN7</accession>
<keyword evidence="2" id="KW-1185">Reference proteome</keyword>
<evidence type="ECO:0000313" key="2">
    <source>
        <dbReference type="Proteomes" id="UP000789706"/>
    </source>
</evidence>
<proteinExistence type="predicted"/>